<dbReference type="InterPro" id="IPR020590">
    <property type="entry name" value="Guanylate_kinase_CS"/>
</dbReference>
<dbReference type="NCBIfam" id="TIGR03263">
    <property type="entry name" value="guanyl_kin"/>
    <property type="match status" value="1"/>
</dbReference>
<name>A0A1Q5PRI2_9ACTO</name>
<keyword evidence="8 11" id="KW-0067">ATP-binding</keyword>
<proteinExistence type="inferred from homology"/>
<comment type="subcellular location">
    <subcellularLocation>
        <location evidence="11">Cytoplasm</location>
    </subcellularLocation>
</comment>
<evidence type="ECO:0000256" key="2">
    <source>
        <dbReference type="ARBA" id="ARBA00005790"/>
    </source>
</evidence>
<dbReference type="GO" id="GO:0004385">
    <property type="term" value="F:GMP kinase activity"/>
    <property type="evidence" value="ECO:0007669"/>
    <property type="project" value="UniProtKB-UniRule"/>
</dbReference>
<evidence type="ECO:0000256" key="6">
    <source>
        <dbReference type="ARBA" id="ARBA00022741"/>
    </source>
</evidence>
<reference evidence="14" key="1">
    <citation type="submission" date="2016-11" db="EMBL/GenBank/DDBJ databases">
        <title>Actinomyces gypaetusis sp. nov. isolated from Gypaetus barbatus in Qinghai Tibet Plateau China.</title>
        <authorList>
            <person name="Meng X."/>
        </authorList>
    </citation>
    <scope>NUCLEOTIDE SEQUENCE [LARGE SCALE GENOMIC DNA]</scope>
    <source>
        <strain evidence="14">DSM 15383</strain>
    </source>
</reference>
<evidence type="ECO:0000256" key="8">
    <source>
        <dbReference type="ARBA" id="ARBA00022840"/>
    </source>
</evidence>
<dbReference type="HAMAP" id="MF_00328">
    <property type="entry name" value="Guanylate_kinase"/>
    <property type="match status" value="1"/>
</dbReference>
<evidence type="ECO:0000256" key="7">
    <source>
        <dbReference type="ARBA" id="ARBA00022777"/>
    </source>
</evidence>
<evidence type="ECO:0000256" key="11">
    <source>
        <dbReference type="HAMAP-Rule" id="MF_00328"/>
    </source>
</evidence>
<dbReference type="PANTHER" id="PTHR23117:SF13">
    <property type="entry name" value="GUANYLATE KINASE"/>
    <property type="match status" value="1"/>
</dbReference>
<dbReference type="EMBL" id="MPDM01000003">
    <property type="protein sequence ID" value="OKL50099.1"/>
    <property type="molecule type" value="Genomic_DNA"/>
</dbReference>
<evidence type="ECO:0000313" key="14">
    <source>
        <dbReference type="Proteomes" id="UP000186465"/>
    </source>
</evidence>
<feature type="domain" description="Guanylate kinase-like" evidence="12">
    <location>
        <begin position="9"/>
        <end position="188"/>
    </location>
</feature>
<sequence length="190" mass="21007">MKKHQTGQPQVTVLVGPTAVGKGTVMAALRQEHPEISYSVSATTRLPRPGEVDGVHYFFVTRERFKEMVDAGMMLEWAEVHGLNYYGTPREPVEAAIAAGRPVLIEVDLAGARQIRASMPQARHVFLAPPSFEVLVERLTGRGTESEQEQARRLETALTEMAAQDEFDQVIVNDTVDNCVRALAEFMGLD</sequence>
<keyword evidence="11" id="KW-0963">Cytoplasm</keyword>
<keyword evidence="7 11" id="KW-0418">Kinase</keyword>
<dbReference type="PANTHER" id="PTHR23117">
    <property type="entry name" value="GUANYLATE KINASE-RELATED"/>
    <property type="match status" value="1"/>
</dbReference>
<comment type="similarity">
    <text evidence="2 11">Belongs to the guanylate kinase family.</text>
</comment>
<dbReference type="InterPro" id="IPR017665">
    <property type="entry name" value="Guanylate_kinase"/>
</dbReference>
<dbReference type="STRING" id="156892.BM477_03675"/>
<dbReference type="GO" id="GO:0005829">
    <property type="term" value="C:cytosol"/>
    <property type="evidence" value="ECO:0007669"/>
    <property type="project" value="TreeGrafter"/>
</dbReference>
<evidence type="ECO:0000256" key="3">
    <source>
        <dbReference type="ARBA" id="ARBA00012961"/>
    </source>
</evidence>
<keyword evidence="5 11" id="KW-0808">Transferase</keyword>
<dbReference type="SUPFAM" id="SSF52540">
    <property type="entry name" value="P-loop containing nucleoside triphosphate hydrolases"/>
    <property type="match status" value="1"/>
</dbReference>
<dbReference type="Gene3D" id="3.40.50.300">
    <property type="entry name" value="P-loop containing nucleotide triphosphate hydrolases"/>
    <property type="match status" value="1"/>
</dbReference>
<accession>A0A1Q5PRI2</accession>
<dbReference type="InterPro" id="IPR008145">
    <property type="entry name" value="GK/Ca_channel_bsu"/>
</dbReference>
<gene>
    <name evidence="11" type="primary">gmk</name>
    <name evidence="13" type="ORF">BM477_03675</name>
</gene>
<evidence type="ECO:0000256" key="9">
    <source>
        <dbReference type="ARBA" id="ARBA00030128"/>
    </source>
</evidence>
<dbReference type="EC" id="2.7.4.8" evidence="3 11"/>
<evidence type="ECO:0000259" key="12">
    <source>
        <dbReference type="PROSITE" id="PS50052"/>
    </source>
</evidence>
<evidence type="ECO:0000256" key="4">
    <source>
        <dbReference type="ARBA" id="ARBA00016296"/>
    </source>
</evidence>
<evidence type="ECO:0000256" key="1">
    <source>
        <dbReference type="ARBA" id="ARBA00003531"/>
    </source>
</evidence>
<comment type="function">
    <text evidence="1 11">Essential for recycling GMP and indirectly, cGMP.</text>
</comment>
<dbReference type="GO" id="GO:0005524">
    <property type="term" value="F:ATP binding"/>
    <property type="evidence" value="ECO:0007669"/>
    <property type="project" value="UniProtKB-UniRule"/>
</dbReference>
<dbReference type="SMART" id="SM00072">
    <property type="entry name" value="GuKc"/>
    <property type="match status" value="1"/>
</dbReference>
<comment type="caution">
    <text evidence="13">The sequence shown here is derived from an EMBL/GenBank/DDBJ whole genome shotgun (WGS) entry which is preliminary data.</text>
</comment>
<dbReference type="OrthoDB" id="9808150at2"/>
<dbReference type="Proteomes" id="UP000186465">
    <property type="component" value="Unassembled WGS sequence"/>
</dbReference>
<dbReference type="PROSITE" id="PS50052">
    <property type="entry name" value="GUANYLATE_KINASE_2"/>
    <property type="match status" value="1"/>
</dbReference>
<dbReference type="CDD" id="cd00071">
    <property type="entry name" value="GMPK"/>
    <property type="match status" value="1"/>
</dbReference>
<evidence type="ECO:0000256" key="10">
    <source>
        <dbReference type="ARBA" id="ARBA00048594"/>
    </source>
</evidence>
<comment type="catalytic activity">
    <reaction evidence="10 11">
        <text>GMP + ATP = GDP + ADP</text>
        <dbReference type="Rhea" id="RHEA:20780"/>
        <dbReference type="ChEBI" id="CHEBI:30616"/>
        <dbReference type="ChEBI" id="CHEBI:58115"/>
        <dbReference type="ChEBI" id="CHEBI:58189"/>
        <dbReference type="ChEBI" id="CHEBI:456216"/>
        <dbReference type="EC" id="2.7.4.8"/>
    </reaction>
</comment>
<organism evidence="13 14">
    <name type="scientific">Boudabousia marimammalium</name>
    <dbReference type="NCBI Taxonomy" id="156892"/>
    <lineage>
        <taxon>Bacteria</taxon>
        <taxon>Bacillati</taxon>
        <taxon>Actinomycetota</taxon>
        <taxon>Actinomycetes</taxon>
        <taxon>Actinomycetales</taxon>
        <taxon>Actinomycetaceae</taxon>
        <taxon>Boudabousia</taxon>
    </lineage>
</organism>
<dbReference type="InterPro" id="IPR027417">
    <property type="entry name" value="P-loop_NTPase"/>
</dbReference>
<dbReference type="Gene3D" id="3.30.63.10">
    <property type="entry name" value="Guanylate Kinase phosphate binding domain"/>
    <property type="match status" value="1"/>
</dbReference>
<keyword evidence="14" id="KW-1185">Reference proteome</keyword>
<evidence type="ECO:0000313" key="13">
    <source>
        <dbReference type="EMBL" id="OKL50099.1"/>
    </source>
</evidence>
<dbReference type="Pfam" id="PF00625">
    <property type="entry name" value="Guanylate_kin"/>
    <property type="match status" value="1"/>
</dbReference>
<keyword evidence="6 11" id="KW-0547">Nucleotide-binding</keyword>
<feature type="binding site" evidence="11">
    <location>
        <begin position="16"/>
        <end position="23"/>
    </location>
    <ligand>
        <name>ATP</name>
        <dbReference type="ChEBI" id="CHEBI:30616"/>
    </ligand>
</feature>
<dbReference type="FunFam" id="3.30.63.10:FF:000002">
    <property type="entry name" value="Guanylate kinase 1"/>
    <property type="match status" value="1"/>
</dbReference>
<protein>
    <recommendedName>
        <fullName evidence="4 11">Guanylate kinase</fullName>
        <ecNumber evidence="3 11">2.7.4.8</ecNumber>
    </recommendedName>
    <alternativeName>
        <fullName evidence="9 11">GMP kinase</fullName>
    </alternativeName>
</protein>
<evidence type="ECO:0000256" key="5">
    <source>
        <dbReference type="ARBA" id="ARBA00022679"/>
    </source>
</evidence>
<dbReference type="AlphaFoldDB" id="A0A1Q5PRI2"/>
<dbReference type="RefSeq" id="WP_075361425.1">
    <property type="nucleotide sequence ID" value="NZ_MPDM01000003.1"/>
</dbReference>
<dbReference type="PROSITE" id="PS00856">
    <property type="entry name" value="GUANYLATE_KINASE_1"/>
    <property type="match status" value="1"/>
</dbReference>
<dbReference type="InterPro" id="IPR008144">
    <property type="entry name" value="Guanylate_kin-like_dom"/>
</dbReference>